<dbReference type="STRING" id="3983.A0A2C9U0L1"/>
<proteinExistence type="inferred from homology"/>
<dbReference type="PANTHER" id="PTHR24286:SF189">
    <property type="entry name" value="CYTOCHROME P450, FAMILY 722, SUBFAMILY A, POLYPEPTIDE 1"/>
    <property type="match status" value="1"/>
</dbReference>
<protein>
    <submittedName>
        <fullName evidence="10">Uncharacterized protein</fullName>
    </submittedName>
</protein>
<dbReference type="CDD" id="cd11043">
    <property type="entry name" value="CYP90-like"/>
    <property type="match status" value="1"/>
</dbReference>
<evidence type="ECO:0000256" key="4">
    <source>
        <dbReference type="ARBA" id="ARBA00022723"/>
    </source>
</evidence>
<keyword evidence="3 9" id="KW-0812">Transmembrane</keyword>
<evidence type="ECO:0000256" key="9">
    <source>
        <dbReference type="SAM" id="Phobius"/>
    </source>
</evidence>
<keyword evidence="6 7" id="KW-0408">Iron</keyword>
<dbReference type="InterPro" id="IPR002401">
    <property type="entry name" value="Cyt_P450_E_grp-I"/>
</dbReference>
<evidence type="ECO:0000256" key="5">
    <source>
        <dbReference type="ARBA" id="ARBA00022989"/>
    </source>
</evidence>
<dbReference type="GO" id="GO:0048868">
    <property type="term" value="P:pollen tube development"/>
    <property type="evidence" value="ECO:0000318"/>
    <property type="project" value="GO_Central"/>
</dbReference>
<evidence type="ECO:0000313" key="10">
    <source>
        <dbReference type="EMBL" id="OAY22706.1"/>
    </source>
</evidence>
<keyword evidence="4 7" id="KW-0479">Metal-binding</keyword>
<dbReference type="InterPro" id="IPR036396">
    <property type="entry name" value="Cyt_P450_sf"/>
</dbReference>
<dbReference type="PRINTS" id="PR00463">
    <property type="entry name" value="EP450I"/>
</dbReference>
<dbReference type="PRINTS" id="PR00385">
    <property type="entry name" value="P450"/>
</dbReference>
<comment type="subcellular location">
    <subcellularLocation>
        <location evidence="1">Membrane</location>
        <topology evidence="1">Single-pass membrane protein</topology>
    </subcellularLocation>
</comment>
<accession>A0A2C9U0L1</accession>
<keyword evidence="5 9" id="KW-1133">Transmembrane helix</keyword>
<dbReference type="PANTHER" id="PTHR24286">
    <property type="entry name" value="CYTOCHROME P450 26"/>
    <property type="match status" value="1"/>
</dbReference>
<dbReference type="AlphaFoldDB" id="A0A2C9U0L1"/>
<dbReference type="InterPro" id="IPR001128">
    <property type="entry name" value="Cyt_P450"/>
</dbReference>
<evidence type="ECO:0000256" key="7">
    <source>
        <dbReference type="PIRSR" id="PIRSR602401-1"/>
    </source>
</evidence>
<gene>
    <name evidence="10" type="ORF">MANES_18G019900</name>
</gene>
<dbReference type="InterPro" id="IPR017972">
    <property type="entry name" value="Cyt_P450_CS"/>
</dbReference>
<dbReference type="GO" id="GO:0005506">
    <property type="term" value="F:iron ion binding"/>
    <property type="evidence" value="ECO:0007669"/>
    <property type="project" value="InterPro"/>
</dbReference>
<feature type="binding site" description="axial binding residue" evidence="7">
    <location>
        <position position="453"/>
    </location>
    <ligand>
        <name>heme</name>
        <dbReference type="ChEBI" id="CHEBI:30413"/>
    </ligand>
    <ligandPart>
        <name>Fe</name>
        <dbReference type="ChEBI" id="CHEBI:18248"/>
    </ligandPart>
</feature>
<dbReference type="Pfam" id="PF00067">
    <property type="entry name" value="p450"/>
    <property type="match status" value="1"/>
</dbReference>
<dbReference type="GO" id="GO:0004497">
    <property type="term" value="F:monooxygenase activity"/>
    <property type="evidence" value="ECO:0000318"/>
    <property type="project" value="GO_Central"/>
</dbReference>
<dbReference type="EMBL" id="CM004404">
    <property type="protein sequence ID" value="OAY22706.1"/>
    <property type="molecule type" value="Genomic_DNA"/>
</dbReference>
<dbReference type="FunFam" id="1.10.630.10:FF:000086">
    <property type="entry name" value="cytochrome P450 90A1-like isoform X1"/>
    <property type="match status" value="1"/>
</dbReference>
<comment type="similarity">
    <text evidence="2 8">Belongs to the cytochrome P450 family.</text>
</comment>
<evidence type="ECO:0000256" key="6">
    <source>
        <dbReference type="ARBA" id="ARBA00023004"/>
    </source>
</evidence>
<name>A0A2C9U0L1_MANES</name>
<keyword evidence="8" id="KW-0560">Oxidoreductase</keyword>
<feature type="transmembrane region" description="Helical" evidence="9">
    <location>
        <begin position="30"/>
        <end position="51"/>
    </location>
</feature>
<evidence type="ECO:0000256" key="8">
    <source>
        <dbReference type="RuleBase" id="RU000461"/>
    </source>
</evidence>
<dbReference type="PROSITE" id="PS00086">
    <property type="entry name" value="CYTOCHROME_P450"/>
    <property type="match status" value="1"/>
</dbReference>
<keyword evidence="9" id="KW-0472">Membrane</keyword>
<dbReference type="GO" id="GO:0016020">
    <property type="term" value="C:membrane"/>
    <property type="evidence" value="ECO:0007669"/>
    <property type="project" value="UniProtKB-SubCell"/>
</dbReference>
<evidence type="ECO:0000256" key="1">
    <source>
        <dbReference type="ARBA" id="ARBA00004167"/>
    </source>
</evidence>
<reference evidence="10" key="1">
    <citation type="submission" date="2016-02" db="EMBL/GenBank/DDBJ databases">
        <title>WGS assembly of Manihot esculenta.</title>
        <authorList>
            <person name="Bredeson J.V."/>
            <person name="Prochnik S.E."/>
            <person name="Lyons J.B."/>
            <person name="Schmutz J."/>
            <person name="Grimwood J."/>
            <person name="Vrebalov J."/>
            <person name="Bart R.S."/>
            <person name="Amuge T."/>
            <person name="Ferguson M.E."/>
            <person name="Green R."/>
            <person name="Putnam N."/>
            <person name="Stites J."/>
            <person name="Rounsley S."/>
            <person name="Rokhsar D.S."/>
        </authorList>
    </citation>
    <scope>NUCLEOTIDE SEQUENCE [LARGE SCALE GENOMIC DNA]</scope>
    <source>
        <tissue evidence="10">Leaf</tissue>
    </source>
</reference>
<sequence>MFFNIVHHNIILTKMLNSLLWPDAHPCLCLFAALVMCILVFSICQFVKMLLFPHQESMSQIPPGSQGLPLIGETLQFMAAINCAKGFYDFVRIRRLRYGNCFKTNIFGQTHVFVSSMESAKAILNNESGKFSKRYIKSIAELVGDQSLLCASHQHHKLIRSRLINLFSTNSLSFFIQQFDQLIVESLHTWENKGTVIVLDHALKITFRAMCKILMSIEDGQELETLQQDITHVCEAMLAFPLRFPWTRFYKGLKARKRIMSKLEMIMAERRRCSHPNNKQDFLQQLMTGNDDKACSEQVSKLTDSEIKDNILTMIIAGQDTTASAITWMVKYLGENQDVLDRLSAEQFHIAHKTSKRPFVTLEDLNEMPYASKVVKESLRLASIVPWFPRLSLDECEIEGFKIMKGWNINVDAKSIHCDPILYEKPNTFNPSRFDDESRPYSFLAFGMGGRTCLGMNMGRAMMLVFLHRLVTSYKWKVVDSDSSIEKWALFSRLRTGCPIHVTPITPD</sequence>
<organism evidence="10">
    <name type="scientific">Manihot esculenta</name>
    <name type="common">Cassava</name>
    <name type="synonym">Jatropha manihot</name>
    <dbReference type="NCBI Taxonomy" id="3983"/>
    <lineage>
        <taxon>Eukaryota</taxon>
        <taxon>Viridiplantae</taxon>
        <taxon>Streptophyta</taxon>
        <taxon>Embryophyta</taxon>
        <taxon>Tracheophyta</taxon>
        <taxon>Spermatophyta</taxon>
        <taxon>Magnoliopsida</taxon>
        <taxon>eudicotyledons</taxon>
        <taxon>Gunneridae</taxon>
        <taxon>Pentapetalae</taxon>
        <taxon>rosids</taxon>
        <taxon>fabids</taxon>
        <taxon>Malpighiales</taxon>
        <taxon>Euphorbiaceae</taxon>
        <taxon>Crotonoideae</taxon>
        <taxon>Manihoteae</taxon>
        <taxon>Manihot</taxon>
    </lineage>
</organism>
<dbReference type="Gene3D" id="1.10.630.10">
    <property type="entry name" value="Cytochrome P450"/>
    <property type="match status" value="1"/>
</dbReference>
<dbReference type="GO" id="GO:0016705">
    <property type="term" value="F:oxidoreductase activity, acting on paired donors, with incorporation or reduction of molecular oxygen"/>
    <property type="evidence" value="ECO:0007669"/>
    <property type="project" value="InterPro"/>
</dbReference>
<dbReference type="SUPFAM" id="SSF48264">
    <property type="entry name" value="Cytochrome P450"/>
    <property type="match status" value="1"/>
</dbReference>
<keyword evidence="7 8" id="KW-0349">Heme</keyword>
<evidence type="ECO:0000256" key="2">
    <source>
        <dbReference type="ARBA" id="ARBA00010617"/>
    </source>
</evidence>
<keyword evidence="8" id="KW-0503">Monooxygenase</keyword>
<comment type="cofactor">
    <cofactor evidence="7">
        <name>heme</name>
        <dbReference type="ChEBI" id="CHEBI:30413"/>
    </cofactor>
</comment>
<evidence type="ECO:0000256" key="3">
    <source>
        <dbReference type="ARBA" id="ARBA00022692"/>
    </source>
</evidence>
<dbReference type="GO" id="GO:0020037">
    <property type="term" value="F:heme binding"/>
    <property type="evidence" value="ECO:0007669"/>
    <property type="project" value="InterPro"/>
</dbReference>